<dbReference type="STRING" id="1122188.SAMN02745674_00678"/>
<keyword evidence="2" id="KW-1185">Reference proteome</keyword>
<protein>
    <submittedName>
        <fullName evidence="1">Uncharacterized protein</fullName>
    </submittedName>
</protein>
<sequence>MRFHGDLQESGCVFDVRELVAQQGLDSTPVWVFDGYLHQQGDGFSLHIADDPAAPFVQLDLAKLPASEIPYGLVPLVSWRTRIIGYYTSGDVAAPLLPGAEGTLQVLSIGYLRDPDRPRGAYDEAARVSSLHSSEEGLVQVVSIHPTVIDPSTGGSDRAPDDCGRWSLTPAQAETFFALSAEVDARIYHHDYETSRCMIKGELMFEGQHWDFQINGASKAYWSNGISTRYFGCDASGCESLALAPYIGLNP</sequence>
<reference evidence="1 2" key="1">
    <citation type="submission" date="2017-02" db="EMBL/GenBank/DDBJ databases">
        <authorList>
            <person name="Peterson S.W."/>
        </authorList>
    </citation>
    <scope>NUCLEOTIDE SEQUENCE [LARGE SCALE GENOMIC DNA]</scope>
    <source>
        <strain evidence="1 2">DSM 21749</strain>
    </source>
</reference>
<organism evidence="1 2">
    <name type="scientific">Lysobacter spongiicola DSM 21749</name>
    <dbReference type="NCBI Taxonomy" id="1122188"/>
    <lineage>
        <taxon>Bacteria</taxon>
        <taxon>Pseudomonadati</taxon>
        <taxon>Pseudomonadota</taxon>
        <taxon>Gammaproteobacteria</taxon>
        <taxon>Lysobacterales</taxon>
        <taxon>Lysobacteraceae</taxon>
        <taxon>Novilysobacter</taxon>
    </lineage>
</organism>
<dbReference type="AlphaFoldDB" id="A0A1T4N1L5"/>
<dbReference type="Proteomes" id="UP000190061">
    <property type="component" value="Unassembled WGS sequence"/>
</dbReference>
<dbReference type="RefSeq" id="WP_078757253.1">
    <property type="nucleotide sequence ID" value="NZ_FUXP01000001.1"/>
</dbReference>
<dbReference type="OrthoDB" id="6890906at2"/>
<gene>
    <name evidence="1" type="ORF">SAMN02745674_00678</name>
</gene>
<name>A0A1T4N1L5_9GAMM</name>
<dbReference type="EMBL" id="FUXP01000001">
    <property type="protein sequence ID" value="SJZ72907.1"/>
    <property type="molecule type" value="Genomic_DNA"/>
</dbReference>
<evidence type="ECO:0000313" key="2">
    <source>
        <dbReference type="Proteomes" id="UP000190061"/>
    </source>
</evidence>
<accession>A0A1T4N1L5</accession>
<evidence type="ECO:0000313" key="1">
    <source>
        <dbReference type="EMBL" id="SJZ72907.1"/>
    </source>
</evidence>
<proteinExistence type="predicted"/>